<reference evidence="13" key="1">
    <citation type="journal article" date="2023" name="Mol. Phylogenet. Evol.">
        <title>Genome-scale phylogeny and comparative genomics of the fungal order Sordariales.</title>
        <authorList>
            <person name="Hensen N."/>
            <person name="Bonometti L."/>
            <person name="Westerberg I."/>
            <person name="Brannstrom I.O."/>
            <person name="Guillou S."/>
            <person name="Cros-Aarteil S."/>
            <person name="Calhoun S."/>
            <person name="Haridas S."/>
            <person name="Kuo A."/>
            <person name="Mondo S."/>
            <person name="Pangilinan J."/>
            <person name="Riley R."/>
            <person name="LaButti K."/>
            <person name="Andreopoulos B."/>
            <person name="Lipzen A."/>
            <person name="Chen C."/>
            <person name="Yan M."/>
            <person name="Daum C."/>
            <person name="Ng V."/>
            <person name="Clum A."/>
            <person name="Steindorff A."/>
            <person name="Ohm R.A."/>
            <person name="Martin F."/>
            <person name="Silar P."/>
            <person name="Natvig D.O."/>
            <person name="Lalanne C."/>
            <person name="Gautier V."/>
            <person name="Ament-Velasquez S.L."/>
            <person name="Kruys A."/>
            <person name="Hutchinson M.I."/>
            <person name="Powell A.J."/>
            <person name="Barry K."/>
            <person name="Miller A.N."/>
            <person name="Grigoriev I.V."/>
            <person name="Debuchy R."/>
            <person name="Gladieux P."/>
            <person name="Hiltunen Thoren M."/>
            <person name="Johannesson H."/>
        </authorList>
    </citation>
    <scope>NUCLEOTIDE SEQUENCE</scope>
    <source>
        <strain evidence="13">CBS 958.72</strain>
    </source>
</reference>
<keyword evidence="2" id="KW-0677">Repeat</keyword>
<dbReference type="Pfam" id="PF00400">
    <property type="entry name" value="WD40"/>
    <property type="match status" value="8"/>
</dbReference>
<evidence type="ECO:0000256" key="8">
    <source>
        <dbReference type="PROSITE-ProRule" id="PRU00221"/>
    </source>
</evidence>
<feature type="repeat" description="WD" evidence="8">
    <location>
        <begin position="925"/>
        <end position="966"/>
    </location>
</feature>
<comment type="caution">
    <text evidence="13">The sequence shown here is derived from an EMBL/GenBank/DDBJ whole genome shotgun (WGS) entry which is preliminary data.</text>
</comment>
<feature type="repeat" description="WD" evidence="8">
    <location>
        <begin position="1093"/>
        <end position="1134"/>
    </location>
</feature>
<dbReference type="Gene3D" id="2.130.10.10">
    <property type="entry name" value="YVTN repeat-like/Quinoprotein amine dehydrogenase"/>
    <property type="match status" value="4"/>
</dbReference>
<feature type="repeat" description="ANK" evidence="7">
    <location>
        <begin position="742"/>
        <end position="774"/>
    </location>
</feature>
<evidence type="ECO:0000313" key="13">
    <source>
        <dbReference type="EMBL" id="KAK3384148.1"/>
    </source>
</evidence>
<dbReference type="SMART" id="SM00320">
    <property type="entry name" value="WD40"/>
    <property type="match status" value="8"/>
</dbReference>
<evidence type="ECO:0000256" key="6">
    <source>
        <dbReference type="ARBA" id="ARBA00043913"/>
    </source>
</evidence>
<feature type="repeat" description="WD" evidence="8">
    <location>
        <begin position="883"/>
        <end position="924"/>
    </location>
</feature>
<dbReference type="CDD" id="cd00200">
    <property type="entry name" value="WD40"/>
    <property type="match status" value="1"/>
</dbReference>
<feature type="repeat" description="WD" evidence="8">
    <location>
        <begin position="967"/>
        <end position="1008"/>
    </location>
</feature>
<keyword evidence="3 9" id="KW-0175">Coiled coil</keyword>
<feature type="repeat" description="ANK" evidence="7">
    <location>
        <begin position="775"/>
        <end position="807"/>
    </location>
</feature>
<dbReference type="InterPro" id="IPR036770">
    <property type="entry name" value="Ankyrin_rpt-contain_sf"/>
</dbReference>
<dbReference type="PANTHER" id="PTHR22847">
    <property type="entry name" value="WD40 REPEAT PROTEIN"/>
    <property type="match status" value="1"/>
</dbReference>
<dbReference type="SUPFAM" id="SSF50952">
    <property type="entry name" value="Soluble quinoprotein glucose dehydrogenase"/>
    <property type="match status" value="1"/>
</dbReference>
<dbReference type="InterPro" id="IPR036322">
    <property type="entry name" value="WD40_repeat_dom_sf"/>
</dbReference>
<dbReference type="Pfam" id="PF26640">
    <property type="entry name" value="DUF8212"/>
    <property type="match status" value="1"/>
</dbReference>
<gene>
    <name evidence="13" type="ORF">B0T24DRAFT_588744</name>
</gene>
<feature type="repeat" description="WD" evidence="8">
    <location>
        <begin position="1009"/>
        <end position="1050"/>
    </location>
</feature>
<feature type="repeat" description="WD" evidence="8">
    <location>
        <begin position="841"/>
        <end position="882"/>
    </location>
</feature>
<dbReference type="InterPro" id="IPR019775">
    <property type="entry name" value="WD40_repeat_CS"/>
</dbReference>
<dbReference type="PRINTS" id="PR00320">
    <property type="entry name" value="GPROTEINBRPT"/>
</dbReference>
<comment type="similarity">
    <text evidence="4">Belongs to the WD repeat MDV1/CAF4 family.</text>
</comment>
<evidence type="ECO:0000256" key="7">
    <source>
        <dbReference type="PROSITE-ProRule" id="PRU00023"/>
    </source>
</evidence>
<organism evidence="13 14">
    <name type="scientific">Lasiosphaeria ovina</name>
    <dbReference type="NCBI Taxonomy" id="92902"/>
    <lineage>
        <taxon>Eukaryota</taxon>
        <taxon>Fungi</taxon>
        <taxon>Dikarya</taxon>
        <taxon>Ascomycota</taxon>
        <taxon>Pezizomycotina</taxon>
        <taxon>Sordariomycetes</taxon>
        <taxon>Sordariomycetidae</taxon>
        <taxon>Sordariales</taxon>
        <taxon>Lasiosphaeriaceae</taxon>
        <taxon>Lasiosphaeria</taxon>
    </lineage>
</organism>
<feature type="domain" description="DUF8212" evidence="12">
    <location>
        <begin position="382"/>
        <end position="419"/>
    </location>
</feature>
<dbReference type="AlphaFoldDB" id="A0AAE0NM77"/>
<evidence type="ECO:0000256" key="10">
    <source>
        <dbReference type="SAM" id="MobiDB-lite"/>
    </source>
</evidence>
<name>A0AAE0NM77_9PEZI</name>
<dbReference type="PANTHER" id="PTHR22847:SF637">
    <property type="entry name" value="WD REPEAT DOMAIN 5B"/>
    <property type="match status" value="1"/>
</dbReference>
<evidence type="ECO:0000313" key="14">
    <source>
        <dbReference type="Proteomes" id="UP001287356"/>
    </source>
</evidence>
<feature type="region of interest" description="Disordered" evidence="10">
    <location>
        <begin position="114"/>
        <end position="155"/>
    </location>
</feature>
<dbReference type="InterPro" id="IPR058525">
    <property type="entry name" value="DUF8212"/>
</dbReference>
<dbReference type="SMART" id="SM00248">
    <property type="entry name" value="ANK"/>
    <property type="match status" value="3"/>
</dbReference>
<dbReference type="GO" id="GO:0035097">
    <property type="term" value="C:histone methyltransferase complex"/>
    <property type="evidence" value="ECO:0007669"/>
    <property type="project" value="UniProtKB-ARBA"/>
</dbReference>
<feature type="compositionally biased region" description="Basic and acidic residues" evidence="10">
    <location>
        <begin position="114"/>
        <end position="139"/>
    </location>
</feature>
<evidence type="ECO:0000259" key="12">
    <source>
        <dbReference type="Pfam" id="PF26640"/>
    </source>
</evidence>
<reference evidence="13" key="2">
    <citation type="submission" date="2023-06" db="EMBL/GenBank/DDBJ databases">
        <authorList>
            <consortium name="Lawrence Berkeley National Laboratory"/>
            <person name="Haridas S."/>
            <person name="Hensen N."/>
            <person name="Bonometti L."/>
            <person name="Westerberg I."/>
            <person name="Brannstrom I.O."/>
            <person name="Guillou S."/>
            <person name="Cros-Aarteil S."/>
            <person name="Calhoun S."/>
            <person name="Kuo A."/>
            <person name="Mondo S."/>
            <person name="Pangilinan J."/>
            <person name="Riley R."/>
            <person name="Labutti K."/>
            <person name="Andreopoulos B."/>
            <person name="Lipzen A."/>
            <person name="Chen C."/>
            <person name="Yanf M."/>
            <person name="Daum C."/>
            <person name="Ng V."/>
            <person name="Clum A."/>
            <person name="Steindorff A."/>
            <person name="Ohm R."/>
            <person name="Martin F."/>
            <person name="Silar P."/>
            <person name="Natvig D."/>
            <person name="Lalanne C."/>
            <person name="Gautier V."/>
            <person name="Ament-Velasquez S.L."/>
            <person name="Kruys A."/>
            <person name="Hutchinson M.I."/>
            <person name="Powell A.J."/>
            <person name="Barry K."/>
            <person name="Miller A.N."/>
            <person name="Grigoriev I.V."/>
            <person name="Debuchy R."/>
            <person name="Gladieux P."/>
            <person name="Thoren M.H."/>
            <person name="Johannesson H."/>
        </authorList>
    </citation>
    <scope>NUCLEOTIDE SEQUENCE</scope>
    <source>
        <strain evidence="13">CBS 958.72</strain>
    </source>
</reference>
<evidence type="ECO:0000256" key="4">
    <source>
        <dbReference type="ARBA" id="ARBA00038415"/>
    </source>
</evidence>
<feature type="repeat" description="WD" evidence="8">
    <location>
        <begin position="1051"/>
        <end position="1092"/>
    </location>
</feature>
<dbReference type="Pfam" id="PF12796">
    <property type="entry name" value="Ank_2"/>
    <property type="match status" value="1"/>
</dbReference>
<evidence type="ECO:0000259" key="11">
    <source>
        <dbReference type="Pfam" id="PF06985"/>
    </source>
</evidence>
<dbReference type="EMBL" id="JAULSN010000001">
    <property type="protein sequence ID" value="KAK3384148.1"/>
    <property type="molecule type" value="Genomic_DNA"/>
</dbReference>
<dbReference type="PROSITE" id="PS50082">
    <property type="entry name" value="WD_REPEATS_2"/>
    <property type="match status" value="8"/>
</dbReference>
<keyword evidence="7" id="KW-0040">ANK repeat</keyword>
<evidence type="ECO:0000256" key="2">
    <source>
        <dbReference type="ARBA" id="ARBA00022737"/>
    </source>
</evidence>
<protein>
    <recommendedName>
        <fullName evidence="5">Mitochondrial division protein 1</fullName>
    </recommendedName>
</protein>
<dbReference type="InterPro" id="IPR002110">
    <property type="entry name" value="Ankyrin_rpt"/>
</dbReference>
<feature type="coiled-coil region" evidence="9">
    <location>
        <begin position="646"/>
        <end position="715"/>
    </location>
</feature>
<dbReference type="PROSITE" id="PS50294">
    <property type="entry name" value="WD_REPEATS_REGION"/>
    <property type="match status" value="8"/>
</dbReference>
<dbReference type="SMART" id="SM00564">
    <property type="entry name" value="PQQ"/>
    <property type="match status" value="6"/>
</dbReference>
<dbReference type="FunFam" id="2.130.10.10:FF:000228">
    <property type="entry name" value="COMPASS-like H3K4 histone methylase component WDR5A"/>
    <property type="match status" value="1"/>
</dbReference>
<proteinExistence type="inferred from homology"/>
<dbReference type="InterPro" id="IPR015943">
    <property type="entry name" value="WD40/YVTN_repeat-like_dom_sf"/>
</dbReference>
<dbReference type="Pfam" id="PF06985">
    <property type="entry name" value="HET"/>
    <property type="match status" value="1"/>
</dbReference>
<comment type="function">
    <text evidence="6">Involved in mitochondrial fission. Acts as an adapter protein required to form mitochondrial fission complexes. Formation of these complexes is required to promote constriction and fission of the mitochondrial compartment at a late step in mitochondrial division.</text>
</comment>
<accession>A0AAE0NM77</accession>
<keyword evidence="1 8" id="KW-0853">WD repeat</keyword>
<dbReference type="PROSITE" id="PS00678">
    <property type="entry name" value="WD_REPEATS_1"/>
    <property type="match status" value="6"/>
</dbReference>
<evidence type="ECO:0000256" key="5">
    <source>
        <dbReference type="ARBA" id="ARBA00039789"/>
    </source>
</evidence>
<dbReference type="PROSITE" id="PS50088">
    <property type="entry name" value="ANK_REPEAT"/>
    <property type="match status" value="2"/>
</dbReference>
<evidence type="ECO:0000256" key="9">
    <source>
        <dbReference type="SAM" id="Coils"/>
    </source>
</evidence>
<dbReference type="PROSITE" id="PS50297">
    <property type="entry name" value="ANK_REP_REGION"/>
    <property type="match status" value="2"/>
</dbReference>
<sequence>MKNMLARYGISRSFQHHEDPGHQDKLTTWIEYLAYQYALHYRYQFLATRRQPEYDEHLQPVVDHSRPCNLRRLAVDSSRSTRSFFKLTRRAPRFRRTKTRTPISVVYGGTPVQKDAEILKNKDTHPHGGQDSRSADRGRPSSAGRDTRFGPPTRPAMRLINVKTCKLDEFHDNETPKYAILSHTWGHDSEELTFRDVEEGRIDKPGIGSIKFRGSCQQAKQDKLGYVWIDTCCIDKTNLVELSEAINSMFRWYRRASVCYTYMSDVPAGDAPQNPASKFWTSRWFGRGWTLQELLAPKILRFYNAEWGYLGTKGTLRTAIRKITAIPIQILLGITELHGASVAQRMSWAAGRETKRTEDLAYCLLGIFGVTMPMIYGEGGDQAFLRLQDEIMKAMRDDSILAWGLGSEAPVSDPDQADQVRAGRILAAAPSDFAYSGHIVCREQSSISLRPLDMSGGSLRLYLSLLTTSGRGVVGLLACGPDHDPQQVVGIPLAQTASGASDEYVRPAGCHAALQPITASGVPPRLIYIRNDRSSNKSADTKQQYWLYDDAFAEINLDLVDVNPPSCWDQEQAMIQGTSVEPQCHVAICDRDTSLRVLAKKLEYVAQKTFGQSNITINITTELQKQDLILELTETMEAERQSNIKKEELKQEINDKGSRLEQVKREREIVEDGLRKLEERRGMLVEEESNGAEEIRLLSKRHAEVEAQQDQALKQWSRTLKRWDKLYHIDCDGDGCGLERMDNSTLICWAAENGHVEMVELLLSKGTDIAVANKDGWTPLIAASGKGHVNVVRLLVEKGVDINVRDKDNRTALWYALKAGNGVVVQLLSSSTCTWRLRQTLEGHSDLVYSVAFSPDSTVLASRSGDRTIRLWDTATGRLRQTLEGHSEYRPPVAFSPDSTVLVSGSSDKTIRLWDTATGRLRQTLEGHSAHIYLVAFSPDSTVLVSGSGDKTIRLWDAATGRLRQTLKGHSAYSSPVAFSPDSTVLASGSEDKTIRLWDAATGRLRQTLKGHSEFISSVAFSPDSTVLASGSEDKTIRLWDTATGRLRQTLKGHSEFISLVAFSPDSTVLVSGSRDKTIRLWDTATGQLRQTLEGHSEYSSPVAFSPDSTVLASGSEDKTIRLWDTVTGRLRQTLEGHSGRVNSVAFSPDSTVLASGSGDRTIRLWDTATGRLR</sequence>
<dbReference type="InterPro" id="IPR020472">
    <property type="entry name" value="WD40_PAC1"/>
</dbReference>
<dbReference type="InterPro" id="IPR018391">
    <property type="entry name" value="PQQ_b-propeller_rpt"/>
</dbReference>
<dbReference type="InterPro" id="IPR011041">
    <property type="entry name" value="Quinoprot_gluc/sorb_DH_b-prop"/>
</dbReference>
<dbReference type="Gene3D" id="1.25.40.20">
    <property type="entry name" value="Ankyrin repeat-containing domain"/>
    <property type="match status" value="1"/>
</dbReference>
<dbReference type="InterPro" id="IPR010730">
    <property type="entry name" value="HET"/>
</dbReference>
<dbReference type="InterPro" id="IPR001680">
    <property type="entry name" value="WD40_rpt"/>
</dbReference>
<evidence type="ECO:0000256" key="3">
    <source>
        <dbReference type="ARBA" id="ARBA00023054"/>
    </source>
</evidence>
<evidence type="ECO:0000256" key="1">
    <source>
        <dbReference type="ARBA" id="ARBA00022574"/>
    </source>
</evidence>
<dbReference type="SUPFAM" id="SSF50978">
    <property type="entry name" value="WD40 repeat-like"/>
    <property type="match status" value="1"/>
</dbReference>
<keyword evidence="14" id="KW-1185">Reference proteome</keyword>
<feature type="domain" description="Heterokaryon incompatibility" evidence="11">
    <location>
        <begin position="178"/>
        <end position="265"/>
    </location>
</feature>
<dbReference type="Proteomes" id="UP001287356">
    <property type="component" value="Unassembled WGS sequence"/>
</dbReference>
<feature type="repeat" description="WD" evidence="8">
    <location>
        <begin position="1135"/>
        <end position="1174"/>
    </location>
</feature>